<dbReference type="EC" id="3.1.1.45" evidence="2"/>
<feature type="domain" description="Dienelactone hydrolase" evidence="1">
    <location>
        <begin position="15"/>
        <end position="244"/>
    </location>
</feature>
<evidence type="ECO:0000313" key="3">
    <source>
        <dbReference type="Proteomes" id="UP000000657"/>
    </source>
</evidence>
<dbReference type="Gene3D" id="3.40.50.1820">
    <property type="entry name" value="alpha/beta hydrolase"/>
    <property type="match status" value="1"/>
</dbReference>
<reference evidence="2 3" key="1">
    <citation type="journal article" date="2007" name="Genome Res.">
        <title>Genome characteristics of facultatively symbiotic Frankia sp. strains reflect host range and host plant biogeography.</title>
        <authorList>
            <person name="Normand P."/>
            <person name="Lapierre P."/>
            <person name="Tisa L.S."/>
            <person name="Gogarten J.P."/>
            <person name="Alloisio N."/>
            <person name="Bagnarol E."/>
            <person name="Bassi C.A."/>
            <person name="Berry A.M."/>
            <person name="Bickhart D.M."/>
            <person name="Choisne N."/>
            <person name="Couloux A."/>
            <person name="Cournoyer B."/>
            <person name="Cruveiller S."/>
            <person name="Daubin V."/>
            <person name="Demange N."/>
            <person name="Francino M.P."/>
            <person name="Goltsman E."/>
            <person name="Huang Y."/>
            <person name="Kopp O.R."/>
            <person name="Labarre L."/>
            <person name="Lapidus A."/>
            <person name="Lavire C."/>
            <person name="Marechal J."/>
            <person name="Martinez M."/>
            <person name="Mastronunzio J.E."/>
            <person name="Mullin B.C."/>
            <person name="Niemann J."/>
            <person name="Pujic P."/>
            <person name="Rawnsley T."/>
            <person name="Rouy Z."/>
            <person name="Schenowitz C."/>
            <person name="Sellstedt A."/>
            <person name="Tavares F."/>
            <person name="Tomkins J.P."/>
            <person name="Vallenet D."/>
            <person name="Valverde C."/>
            <person name="Wall L.G."/>
            <person name="Wang Y."/>
            <person name="Medigue C."/>
            <person name="Benson D.R."/>
        </authorList>
    </citation>
    <scope>NUCLEOTIDE SEQUENCE [LARGE SCALE GENOMIC DNA]</scope>
    <source>
        <strain evidence="3">DSM 45986 / CECT 9034 / ACN14a</strain>
    </source>
</reference>
<sequence>MPVTEIDVRTADGVMDVYLHTPDDDGGGTTPPVVIFYPDAGGVRPVMHDMADQFAARGYAVAVVNYFYRSGKISFDVGKVWSDPDLRAELMAVMGKAAPALVVQDTAALLEVLDARSDVRADKVATVGYCRGGLLAFTVAGAIPDRVAAAASIHGGGIATEEPTSPHLRADDISAALYFGVAANDQSCTPEQQELLTTALDKAGARYELEHYTAAHGFAVADNPSHDAAAEQRHWEKVTALFARELPTG</sequence>
<dbReference type="STRING" id="326424.FRAAL0697"/>
<dbReference type="InterPro" id="IPR029058">
    <property type="entry name" value="AB_hydrolase_fold"/>
</dbReference>
<dbReference type="InterPro" id="IPR051049">
    <property type="entry name" value="Dienelactone_hydrolase-like"/>
</dbReference>
<dbReference type="Pfam" id="PF01738">
    <property type="entry name" value="DLH"/>
    <property type="match status" value="1"/>
</dbReference>
<dbReference type="EMBL" id="CT573213">
    <property type="protein sequence ID" value="CAJ59368.1"/>
    <property type="molecule type" value="Genomic_DNA"/>
</dbReference>
<organism evidence="2 3">
    <name type="scientific">Frankia alni (strain DSM 45986 / CECT 9034 / ACN14a)</name>
    <dbReference type="NCBI Taxonomy" id="326424"/>
    <lineage>
        <taxon>Bacteria</taxon>
        <taxon>Bacillati</taxon>
        <taxon>Actinomycetota</taxon>
        <taxon>Actinomycetes</taxon>
        <taxon>Frankiales</taxon>
        <taxon>Frankiaceae</taxon>
        <taxon>Frankia</taxon>
    </lineage>
</organism>
<evidence type="ECO:0000313" key="2">
    <source>
        <dbReference type="EMBL" id="CAJ59368.1"/>
    </source>
</evidence>
<dbReference type="RefSeq" id="WP_011601940.1">
    <property type="nucleotide sequence ID" value="NC_008278.1"/>
</dbReference>
<gene>
    <name evidence="2" type="ordered locus">FRAAL0697</name>
</gene>
<dbReference type="AlphaFoldDB" id="Q0RST8"/>
<dbReference type="OrthoDB" id="9787933at2"/>
<keyword evidence="2" id="KW-0378">Hydrolase</keyword>
<dbReference type="Proteomes" id="UP000000657">
    <property type="component" value="Chromosome"/>
</dbReference>
<dbReference type="KEGG" id="fal:FRAAL0697"/>
<protein>
    <submittedName>
        <fullName evidence="2">Carboxymethylenebutenolidase</fullName>
        <ecNumber evidence="2">3.1.1.45</ecNumber>
    </submittedName>
</protein>
<dbReference type="PANTHER" id="PTHR46623:SF10">
    <property type="entry name" value="CARBOXYMETHYLENEBUTENOLIDASE HOMOLOG"/>
    <property type="match status" value="1"/>
</dbReference>
<proteinExistence type="predicted"/>
<dbReference type="eggNOG" id="COG0412">
    <property type="taxonomic scope" value="Bacteria"/>
</dbReference>
<dbReference type="GO" id="GO:0008806">
    <property type="term" value="F:carboxymethylenebutenolidase activity"/>
    <property type="evidence" value="ECO:0007669"/>
    <property type="project" value="UniProtKB-EC"/>
</dbReference>
<dbReference type="HOGENOM" id="CLU_054590_7_3_11"/>
<dbReference type="SUPFAM" id="SSF53474">
    <property type="entry name" value="alpha/beta-Hydrolases"/>
    <property type="match status" value="1"/>
</dbReference>
<evidence type="ECO:0000259" key="1">
    <source>
        <dbReference type="Pfam" id="PF01738"/>
    </source>
</evidence>
<dbReference type="PANTHER" id="PTHR46623">
    <property type="entry name" value="CARBOXYMETHYLENEBUTENOLIDASE-RELATED"/>
    <property type="match status" value="1"/>
</dbReference>
<dbReference type="InterPro" id="IPR002925">
    <property type="entry name" value="Dienelactn_hydro"/>
</dbReference>
<keyword evidence="3" id="KW-1185">Reference proteome</keyword>
<accession>Q0RST8</accession>
<name>Q0RST8_FRAAA</name>